<name>A0A2G9U4D8_TELCI</name>
<dbReference type="Proteomes" id="UP000230423">
    <property type="component" value="Unassembled WGS sequence"/>
</dbReference>
<accession>A0A2G9U4D8</accession>
<reference evidence="1 2" key="1">
    <citation type="submission" date="2015-09" db="EMBL/GenBank/DDBJ databases">
        <title>Draft genome of the parasitic nematode Teladorsagia circumcincta isolate WARC Sus (inbred).</title>
        <authorList>
            <person name="Mitreva M."/>
        </authorList>
    </citation>
    <scope>NUCLEOTIDE SEQUENCE [LARGE SCALE GENOMIC DNA]</scope>
    <source>
        <strain evidence="1 2">S</strain>
    </source>
</reference>
<dbReference type="OrthoDB" id="416470at2759"/>
<sequence length="178" mass="20867">MDPNGIQYGIQPRVHFSPKRMWQACQLIWRTNVDEAITQPNFQQPKTRRSGAMRQDIALLIGSRLTPRDMKNEKVQILTTLREKLIEEQQQQNACLSSIDQLSTLIKSVRYDYDGKWSLAAGNFDSLESLVDETRRQIYLERQFTALPKAEVNDRAVELYDKKLRNHRLDIIHRVELN</sequence>
<evidence type="ECO:0000313" key="2">
    <source>
        <dbReference type="Proteomes" id="UP000230423"/>
    </source>
</evidence>
<dbReference type="GO" id="GO:0005840">
    <property type="term" value="C:ribosome"/>
    <property type="evidence" value="ECO:0007669"/>
    <property type="project" value="InterPro"/>
</dbReference>
<dbReference type="GO" id="GO:0003735">
    <property type="term" value="F:structural constituent of ribosome"/>
    <property type="evidence" value="ECO:0007669"/>
    <property type="project" value="InterPro"/>
</dbReference>
<organism evidence="1 2">
    <name type="scientific">Teladorsagia circumcincta</name>
    <name type="common">Brown stomach worm</name>
    <name type="synonym">Ostertagia circumcincta</name>
    <dbReference type="NCBI Taxonomy" id="45464"/>
    <lineage>
        <taxon>Eukaryota</taxon>
        <taxon>Metazoa</taxon>
        <taxon>Ecdysozoa</taxon>
        <taxon>Nematoda</taxon>
        <taxon>Chromadorea</taxon>
        <taxon>Rhabditida</taxon>
        <taxon>Rhabditina</taxon>
        <taxon>Rhabditomorpha</taxon>
        <taxon>Strongyloidea</taxon>
        <taxon>Trichostrongylidae</taxon>
        <taxon>Teladorsagia</taxon>
    </lineage>
</organism>
<dbReference type="GO" id="GO:0006412">
    <property type="term" value="P:translation"/>
    <property type="evidence" value="ECO:0007669"/>
    <property type="project" value="InterPro"/>
</dbReference>
<evidence type="ECO:0000313" key="1">
    <source>
        <dbReference type="EMBL" id="PIO65103.1"/>
    </source>
</evidence>
<dbReference type="EMBL" id="KZ349303">
    <property type="protein sequence ID" value="PIO65103.1"/>
    <property type="molecule type" value="Genomic_DNA"/>
</dbReference>
<keyword evidence="2" id="KW-1185">Reference proteome</keyword>
<gene>
    <name evidence="1" type="ORF">TELCIR_13243</name>
</gene>
<proteinExistence type="predicted"/>
<dbReference type="AlphaFoldDB" id="A0A2G9U4D8"/>
<dbReference type="InterPro" id="IPR036394">
    <property type="entry name" value="Ribosomal_uL22_sf"/>
</dbReference>
<protein>
    <submittedName>
        <fullName evidence="1">Uncharacterized protein</fullName>
    </submittedName>
</protein>
<dbReference type="Gene3D" id="3.90.470.10">
    <property type="entry name" value="Ribosomal protein L22/L17"/>
    <property type="match status" value="1"/>
</dbReference>